<sequence>MPIRYLFSIIFILIFFGNSSAQKTSERKVFQVSRITSEPEIDGIFNEDIWRNLPSAENFVMVEPGDGKSIPASHDTKVQIAYNDEAIFFAVRLLENEPNELVKQFTQRDNLQQSDFFSIDLNTYDDGENQTRFIVTAAGTQADAKMTGDREDYSYNVVWESAVSRDDDGWYLEIKIPYAALRFPEAKQQLWGVQFSRKITHLNETYVWNYIDKSVGQASQYTGLLTGIENIDPPVRLSFYPYLSSAVDYFDVDTQFNFSAGMDLKYGINESFTLDMTLVPDFGQTAYDEVELNLGPFEQIFGENRAFFTEGTELFTKGNLFYSRRIGNAPIGFNNAQDATLENERVLENPSRTDLLNALKISGRTQSGLGVGFFNAVTNSAEASILDTITGIQRKIKTEPLANYNILVLDQRFNKNSSISLVNTNVTRDGHFRDANVSAFLFDIFNKKNSYNFSGQATMSNVNFPQQNITGFASELEIERTKGNIRYGLEHEFANETYNINDLGISQINNFNNISAYTSYQIFEPQGIFNFYRIEVYGQHLRRYKPDIMVNTGMGGGFFAFTASRFAFGGNIDVNSKFRDFFETRTANRYITYKPSTFARGFVSSDYRNPFAYDIKAEYQHYFNSEYKEYELNIEPRFRFNDKFNMVYEFQIGLEKGRPSFVGKSSGEIIFGLRDLKSLENSLRANYNFSTKQGINLSFRNFWSTANFSEDKFSTLQQNGNLQAYNNDDYSEDRNPNANFNIWNLDLSYRWQFAPGSEAVLLYRNSIFNRDALSKLSYRESLDNLFAQPARHNLSLRVVYFVDYNQLKNLFQS</sequence>
<dbReference type="RefSeq" id="WP_378213498.1">
    <property type="nucleotide sequence ID" value="NZ_JBHUOJ010000038.1"/>
</dbReference>
<accession>A0ABW5XCS1</accession>
<name>A0ABW5XCS1_9FLAO</name>
<dbReference type="InterPro" id="IPR045670">
    <property type="entry name" value="DUF5916"/>
</dbReference>
<evidence type="ECO:0000259" key="1">
    <source>
        <dbReference type="Pfam" id="PF19313"/>
    </source>
</evidence>
<keyword evidence="3" id="KW-1185">Reference proteome</keyword>
<feature type="domain" description="DUF5916" evidence="1">
    <location>
        <begin position="233"/>
        <end position="811"/>
    </location>
</feature>
<evidence type="ECO:0000313" key="3">
    <source>
        <dbReference type="Proteomes" id="UP001597438"/>
    </source>
</evidence>
<dbReference type="EMBL" id="JBHUOJ010000038">
    <property type="protein sequence ID" value="MFD2835198.1"/>
    <property type="molecule type" value="Genomic_DNA"/>
</dbReference>
<dbReference type="Gene3D" id="2.60.40.1190">
    <property type="match status" value="1"/>
</dbReference>
<evidence type="ECO:0000313" key="2">
    <source>
        <dbReference type="EMBL" id="MFD2835198.1"/>
    </source>
</evidence>
<proteinExistence type="predicted"/>
<gene>
    <name evidence="2" type="ORF">ACFSYS_18045</name>
</gene>
<protein>
    <submittedName>
        <fullName evidence="2">DUF5916 domain-containing protein</fullName>
    </submittedName>
</protein>
<dbReference type="Proteomes" id="UP001597438">
    <property type="component" value="Unassembled WGS sequence"/>
</dbReference>
<comment type="caution">
    <text evidence="2">The sequence shown here is derived from an EMBL/GenBank/DDBJ whole genome shotgun (WGS) entry which is preliminary data.</text>
</comment>
<reference evidence="3" key="1">
    <citation type="journal article" date="2019" name="Int. J. Syst. Evol. Microbiol.">
        <title>The Global Catalogue of Microorganisms (GCM) 10K type strain sequencing project: providing services to taxonomists for standard genome sequencing and annotation.</title>
        <authorList>
            <consortium name="The Broad Institute Genomics Platform"/>
            <consortium name="The Broad Institute Genome Sequencing Center for Infectious Disease"/>
            <person name="Wu L."/>
            <person name="Ma J."/>
        </authorList>
    </citation>
    <scope>NUCLEOTIDE SEQUENCE [LARGE SCALE GENOMIC DNA]</scope>
    <source>
        <strain evidence="3">KCTC 52925</strain>
    </source>
</reference>
<dbReference type="Pfam" id="PF19313">
    <property type="entry name" value="DUF5916"/>
    <property type="match status" value="1"/>
</dbReference>
<organism evidence="2 3">
    <name type="scientific">Christiangramia antarctica</name>
    <dbReference type="NCBI Taxonomy" id="2058158"/>
    <lineage>
        <taxon>Bacteria</taxon>
        <taxon>Pseudomonadati</taxon>
        <taxon>Bacteroidota</taxon>
        <taxon>Flavobacteriia</taxon>
        <taxon>Flavobacteriales</taxon>
        <taxon>Flavobacteriaceae</taxon>
        <taxon>Christiangramia</taxon>
    </lineage>
</organism>
<dbReference type="SUPFAM" id="SSF49344">
    <property type="entry name" value="CBD9-like"/>
    <property type="match status" value="1"/>
</dbReference>
<dbReference type="CDD" id="cd09618">
    <property type="entry name" value="CBM9_like_2"/>
    <property type="match status" value="1"/>
</dbReference>